<sequence>MPFSHPGIQRILVRELGKKGSRQAVAGLEKVKRKGGEMGATVSVSEWRVEGVSASDVVALLGIKYCTGQSVVPPRLTTLSSCSRTELEGRLFHPKCCWSWLVSRRSHREAQFLDQRLSHMGEGRGGGGYVSLGVGGCEERKIDVGGKEGEKLRWREVREIELGGWEDEKSRWV</sequence>
<gene>
    <name evidence="1" type="ORF">Pcinc_026228</name>
</gene>
<name>A0AAE1F7Q6_PETCI</name>
<protein>
    <submittedName>
        <fullName evidence="1">Uncharacterized protein</fullName>
    </submittedName>
</protein>
<evidence type="ECO:0000313" key="1">
    <source>
        <dbReference type="EMBL" id="KAK3868369.1"/>
    </source>
</evidence>
<dbReference type="Proteomes" id="UP001286313">
    <property type="component" value="Unassembled WGS sequence"/>
</dbReference>
<keyword evidence="2" id="KW-1185">Reference proteome</keyword>
<comment type="caution">
    <text evidence="1">The sequence shown here is derived from an EMBL/GenBank/DDBJ whole genome shotgun (WGS) entry which is preliminary data.</text>
</comment>
<dbReference type="EMBL" id="JAWQEG010003027">
    <property type="protein sequence ID" value="KAK3868369.1"/>
    <property type="molecule type" value="Genomic_DNA"/>
</dbReference>
<proteinExistence type="predicted"/>
<evidence type="ECO:0000313" key="2">
    <source>
        <dbReference type="Proteomes" id="UP001286313"/>
    </source>
</evidence>
<reference evidence="1" key="1">
    <citation type="submission" date="2023-10" db="EMBL/GenBank/DDBJ databases">
        <title>Genome assemblies of two species of porcelain crab, Petrolisthes cinctipes and Petrolisthes manimaculis (Anomura: Porcellanidae).</title>
        <authorList>
            <person name="Angst P."/>
        </authorList>
    </citation>
    <scope>NUCLEOTIDE SEQUENCE</scope>
    <source>
        <strain evidence="1">PB745_01</strain>
        <tissue evidence="1">Gill</tissue>
    </source>
</reference>
<dbReference type="AlphaFoldDB" id="A0AAE1F7Q6"/>
<accession>A0AAE1F7Q6</accession>
<organism evidence="1 2">
    <name type="scientific">Petrolisthes cinctipes</name>
    <name type="common">Flat porcelain crab</name>
    <dbReference type="NCBI Taxonomy" id="88211"/>
    <lineage>
        <taxon>Eukaryota</taxon>
        <taxon>Metazoa</taxon>
        <taxon>Ecdysozoa</taxon>
        <taxon>Arthropoda</taxon>
        <taxon>Crustacea</taxon>
        <taxon>Multicrustacea</taxon>
        <taxon>Malacostraca</taxon>
        <taxon>Eumalacostraca</taxon>
        <taxon>Eucarida</taxon>
        <taxon>Decapoda</taxon>
        <taxon>Pleocyemata</taxon>
        <taxon>Anomura</taxon>
        <taxon>Galatheoidea</taxon>
        <taxon>Porcellanidae</taxon>
        <taxon>Petrolisthes</taxon>
    </lineage>
</organism>